<organism evidence="1 2">
    <name type="scientific">Paenibacillus hunanensis</name>
    <dbReference type="NCBI Taxonomy" id="539262"/>
    <lineage>
        <taxon>Bacteria</taxon>
        <taxon>Bacillati</taxon>
        <taxon>Bacillota</taxon>
        <taxon>Bacilli</taxon>
        <taxon>Bacillales</taxon>
        <taxon>Paenibacillaceae</taxon>
        <taxon>Paenibacillus</taxon>
    </lineage>
</organism>
<dbReference type="EMBL" id="JAVDQH010000002">
    <property type="protein sequence ID" value="MDR6242894.1"/>
    <property type="molecule type" value="Genomic_DNA"/>
</dbReference>
<comment type="caution">
    <text evidence="1">The sequence shown here is derived from an EMBL/GenBank/DDBJ whole genome shotgun (WGS) entry which is preliminary data.</text>
</comment>
<evidence type="ECO:0000313" key="2">
    <source>
        <dbReference type="Proteomes" id="UP001185028"/>
    </source>
</evidence>
<accession>A0ABU1IUF2</accession>
<dbReference type="Proteomes" id="UP001185028">
    <property type="component" value="Unassembled WGS sequence"/>
</dbReference>
<protein>
    <recommendedName>
        <fullName evidence="3">Alpha/beta hydrolase</fullName>
    </recommendedName>
</protein>
<reference evidence="1 2" key="1">
    <citation type="submission" date="2023-07" db="EMBL/GenBank/DDBJ databases">
        <title>Genomic Encyclopedia of Type Strains, Phase IV (KMG-IV): sequencing the most valuable type-strain genomes for metagenomic binning, comparative biology and taxonomic classification.</title>
        <authorList>
            <person name="Goeker M."/>
        </authorList>
    </citation>
    <scope>NUCLEOTIDE SEQUENCE [LARGE SCALE GENOMIC DNA]</scope>
    <source>
        <strain evidence="1 2">DSM 22170</strain>
    </source>
</reference>
<evidence type="ECO:0008006" key="3">
    <source>
        <dbReference type="Google" id="ProtNLM"/>
    </source>
</evidence>
<sequence>MMEGASHYDLYDQLEPVNQAVDKLQAFYTEYL</sequence>
<name>A0ABU1IUF2_9BACL</name>
<proteinExistence type="predicted"/>
<gene>
    <name evidence="1" type="ORF">JOC58_000778</name>
</gene>
<evidence type="ECO:0000313" key="1">
    <source>
        <dbReference type="EMBL" id="MDR6242894.1"/>
    </source>
</evidence>
<keyword evidence="2" id="KW-1185">Reference proteome</keyword>